<reference evidence="1" key="1">
    <citation type="submission" date="2022-11" db="EMBL/GenBank/DDBJ databases">
        <authorList>
            <person name="Petersen C."/>
        </authorList>
    </citation>
    <scope>NUCLEOTIDE SEQUENCE</scope>
    <source>
        <strain evidence="1">IBT 22155</strain>
    </source>
</reference>
<proteinExistence type="predicted"/>
<dbReference type="AlphaFoldDB" id="A0A9W9L0U5"/>
<evidence type="ECO:0000313" key="1">
    <source>
        <dbReference type="EMBL" id="KAJ5130115.1"/>
    </source>
</evidence>
<name>A0A9W9L0U5_9EURO</name>
<dbReference type="OrthoDB" id="4369146at2759"/>
<accession>A0A9W9L0U5</accession>
<evidence type="ECO:0000313" key="2">
    <source>
        <dbReference type="Proteomes" id="UP001149079"/>
    </source>
</evidence>
<protein>
    <submittedName>
        <fullName evidence="1">Uncharacterized protein</fullName>
    </submittedName>
</protein>
<reference evidence="1" key="2">
    <citation type="journal article" date="2023" name="IMA Fungus">
        <title>Comparative genomic study of the Penicillium genus elucidates a diverse pangenome and 15 lateral gene transfer events.</title>
        <authorList>
            <person name="Petersen C."/>
            <person name="Sorensen T."/>
            <person name="Nielsen M.R."/>
            <person name="Sondergaard T.E."/>
            <person name="Sorensen J.L."/>
            <person name="Fitzpatrick D.A."/>
            <person name="Frisvad J.C."/>
            <person name="Nielsen K.L."/>
        </authorList>
    </citation>
    <scope>NUCLEOTIDE SEQUENCE</scope>
    <source>
        <strain evidence="1">IBT 22155</strain>
    </source>
</reference>
<comment type="caution">
    <text evidence="1">The sequence shown here is derived from an EMBL/GenBank/DDBJ whole genome shotgun (WGS) entry which is preliminary data.</text>
</comment>
<dbReference type="RefSeq" id="XP_056520494.1">
    <property type="nucleotide sequence ID" value="XM_056666898.1"/>
</dbReference>
<dbReference type="GeneID" id="81406068"/>
<dbReference type="Proteomes" id="UP001149079">
    <property type="component" value="Unassembled WGS sequence"/>
</dbReference>
<dbReference type="EMBL" id="JAPQKL010000005">
    <property type="protein sequence ID" value="KAJ5130115.1"/>
    <property type="molecule type" value="Genomic_DNA"/>
</dbReference>
<keyword evidence="2" id="KW-1185">Reference proteome</keyword>
<sequence length="93" mass="10265">MLREIWPTSFCLDRLSYHGPGEYLDGTRLVIGTFATIRDIIWSATDVDPLHTRPGALIVTVDGYTGPAWKTDDQGRALLPILPVTRTSLIDGP</sequence>
<organism evidence="1 2">
    <name type="scientific">Penicillium bovifimosum</name>
    <dbReference type="NCBI Taxonomy" id="126998"/>
    <lineage>
        <taxon>Eukaryota</taxon>
        <taxon>Fungi</taxon>
        <taxon>Dikarya</taxon>
        <taxon>Ascomycota</taxon>
        <taxon>Pezizomycotina</taxon>
        <taxon>Eurotiomycetes</taxon>
        <taxon>Eurotiomycetidae</taxon>
        <taxon>Eurotiales</taxon>
        <taxon>Aspergillaceae</taxon>
        <taxon>Penicillium</taxon>
    </lineage>
</organism>
<gene>
    <name evidence="1" type="ORF">N7515_006154</name>
</gene>